<dbReference type="Proteomes" id="UP001651690">
    <property type="component" value="Unassembled WGS sequence"/>
</dbReference>
<accession>A0ABT1MBC8</accession>
<name>A0ABT1MBC8_9MYCO</name>
<dbReference type="EMBL" id="JANDBD010000017">
    <property type="protein sequence ID" value="MCP9276481.1"/>
    <property type="molecule type" value="Genomic_DNA"/>
</dbReference>
<reference evidence="2 3" key="1">
    <citation type="submission" date="2022-06" db="EMBL/GenBank/DDBJ databases">
        <title>Mycolicibacterium sp. CAU 1645 isolated from seawater.</title>
        <authorList>
            <person name="Kim W."/>
        </authorList>
    </citation>
    <scope>NUCLEOTIDE SEQUENCE [LARGE SCALE GENOMIC DNA]</scope>
    <source>
        <strain evidence="2 3">CAU 1645</strain>
    </source>
</reference>
<dbReference type="RefSeq" id="WP_255064522.1">
    <property type="nucleotide sequence ID" value="NZ_JANDBD010000017.1"/>
</dbReference>
<evidence type="ECO:0000313" key="2">
    <source>
        <dbReference type="EMBL" id="MCP9276481.1"/>
    </source>
</evidence>
<comment type="caution">
    <text evidence="2">The sequence shown here is derived from an EMBL/GenBank/DDBJ whole genome shotgun (WGS) entry which is preliminary data.</text>
</comment>
<feature type="region of interest" description="Disordered" evidence="1">
    <location>
        <begin position="70"/>
        <end position="97"/>
    </location>
</feature>
<organism evidence="2 3">
    <name type="scientific">Mycolicibacterium arenosum</name>
    <dbReference type="NCBI Taxonomy" id="2952157"/>
    <lineage>
        <taxon>Bacteria</taxon>
        <taxon>Bacillati</taxon>
        <taxon>Actinomycetota</taxon>
        <taxon>Actinomycetes</taxon>
        <taxon>Mycobacteriales</taxon>
        <taxon>Mycobacteriaceae</taxon>
        <taxon>Mycolicibacterium</taxon>
    </lineage>
</organism>
<protein>
    <submittedName>
        <fullName evidence="2">Uncharacterized protein</fullName>
    </submittedName>
</protein>
<gene>
    <name evidence="2" type="ORF">NM203_30265</name>
</gene>
<proteinExistence type="predicted"/>
<evidence type="ECO:0000313" key="3">
    <source>
        <dbReference type="Proteomes" id="UP001651690"/>
    </source>
</evidence>
<evidence type="ECO:0000256" key="1">
    <source>
        <dbReference type="SAM" id="MobiDB-lite"/>
    </source>
</evidence>
<sequence>MGVTGDDVEASDVRVAASAISARRTVAAEVSESGFVTAVRFLKDDVRRWDAYTLGRRVVDVADVAHDRYLANQPNPDGGQRYPSQEAVADAERGLDF</sequence>
<keyword evidence="3" id="KW-1185">Reference proteome</keyword>